<protein>
    <recommendedName>
        <fullName evidence="3">Lipoprotein</fullName>
    </recommendedName>
</protein>
<dbReference type="AlphaFoldDB" id="A0A2Z4RQG0"/>
<name>A0A2Z4RQG0_PSEPU</name>
<dbReference type="Proteomes" id="UP000250299">
    <property type="component" value="Chromosome"/>
</dbReference>
<dbReference type="OrthoDB" id="9928499at2"/>
<gene>
    <name evidence="1" type="ORF">DKY63_26900</name>
</gene>
<dbReference type="PROSITE" id="PS51257">
    <property type="entry name" value="PROKAR_LIPOPROTEIN"/>
    <property type="match status" value="1"/>
</dbReference>
<organism evidence="1 2">
    <name type="scientific">Pseudomonas putida</name>
    <name type="common">Arthrobacter siderocapsulatus</name>
    <dbReference type="NCBI Taxonomy" id="303"/>
    <lineage>
        <taxon>Bacteria</taxon>
        <taxon>Pseudomonadati</taxon>
        <taxon>Pseudomonadota</taxon>
        <taxon>Gammaproteobacteria</taxon>
        <taxon>Pseudomonadales</taxon>
        <taxon>Pseudomonadaceae</taxon>
        <taxon>Pseudomonas</taxon>
    </lineage>
</organism>
<evidence type="ECO:0008006" key="3">
    <source>
        <dbReference type="Google" id="ProtNLM"/>
    </source>
</evidence>
<accession>A0A2Z4RQG0</accession>
<evidence type="ECO:0000313" key="1">
    <source>
        <dbReference type="EMBL" id="AWY43350.1"/>
    </source>
</evidence>
<reference evidence="1 2" key="1">
    <citation type="submission" date="2018-05" db="EMBL/GenBank/DDBJ databases">
        <title>Whole genome sequence of Pseudomonas putida JBC17.</title>
        <authorList>
            <person name="Lee Y.H."/>
            <person name="David K."/>
        </authorList>
    </citation>
    <scope>NUCLEOTIDE SEQUENCE [LARGE SCALE GENOMIC DNA]</scope>
    <source>
        <strain evidence="1 2">JBC17</strain>
    </source>
</reference>
<proteinExistence type="predicted"/>
<evidence type="ECO:0000313" key="2">
    <source>
        <dbReference type="Proteomes" id="UP000250299"/>
    </source>
</evidence>
<dbReference type="EMBL" id="CP029693">
    <property type="protein sequence ID" value="AWY43350.1"/>
    <property type="molecule type" value="Genomic_DNA"/>
</dbReference>
<sequence>MRVKFFMLSVLTLALVGCGEDKVSTKSVVDRADAAGVKNLGVITVSKDPSAEISCEGSVVNVKWDASKAGVTKDKTEVQIWVQPVTGEPVLFVEGGVVGQAKTGSWISPGVKIVAKMKSDKSIVDEFVVAGKKC</sequence>